<evidence type="ECO:0000256" key="1">
    <source>
        <dbReference type="SAM" id="MobiDB-lite"/>
    </source>
</evidence>
<dbReference type="InterPro" id="IPR054289">
    <property type="entry name" value="DUF7025"/>
</dbReference>
<dbReference type="GeneID" id="36580469"/>
<dbReference type="Gene3D" id="3.40.50.300">
    <property type="entry name" value="P-loop containing nucleotide triphosphate hydrolases"/>
    <property type="match status" value="1"/>
</dbReference>
<sequence length="722" mass="83427">MITHNHYSSAICWTQLSSFDERNFMESLLTQPIVRPTPPPPPSVPGSEAPDRPVKSVPRRQVLHQVLCVAQYHSHAKEIIYEDKPVKKFSEKSGDQELEGEMVVLHLGRYCVQNPDISFIIFKQHQCVQGERPSKRQLESEYRRFPIADTQISPRAERMVIPPGVLQKAVVKVALYDPPRPGYQNHITGVDEKMIDMDAPYLFLYHHRAALRKLSEERSDPMTEHVLGLLEFIDSDWGAEYREADNQFDSGIVTNKHIDKLFCPNNIVIEKSKETVRAYVIATWPHRPRETFLWIPCWSWIYNGINLQRDHTVLQLPLPLPDSSTIADMPIRPISKTDNTIIEELRMRGKMFWAMKERYFGCYSGFDIEKTKNHQHTRVVIDIQTYSRMHPREHARDTSPRRGDASRIGQWPVSIPWEDDLDDLTVILLPTVVYGFWLQEKRWLQLDVGGIHPIEWNKRAFDRLVLDSKTKELITALVQVRIATGRVEDIIEGKGNGLMILLHGGPGTGKTLTAESVAEIAEKPLYRVTCGDVGTKVADVERYLQTVLYLGKTWNCVLLLDEADVFLEERGIADLERNSLVSVFLRILEYYDGILIMTSNRVGIFDEAFKSRIQVSLHYEDLSKSSRRTIWNNFIVMLEEAGADVNVSELESHLDDLASEELNGRQIRNAMTTARQLAVYRKERLDWEHLDQVLKTARDFNRYLKTVQGHTDKQWAREQRLR</sequence>
<dbReference type="Proteomes" id="UP000235371">
    <property type="component" value="Unassembled WGS sequence"/>
</dbReference>
<proteinExistence type="predicted"/>
<dbReference type="OrthoDB" id="10042665at2759"/>
<organism evidence="3 4">
    <name type="scientific">Hyaloscypha bicolor E</name>
    <dbReference type="NCBI Taxonomy" id="1095630"/>
    <lineage>
        <taxon>Eukaryota</taxon>
        <taxon>Fungi</taxon>
        <taxon>Dikarya</taxon>
        <taxon>Ascomycota</taxon>
        <taxon>Pezizomycotina</taxon>
        <taxon>Leotiomycetes</taxon>
        <taxon>Helotiales</taxon>
        <taxon>Hyaloscyphaceae</taxon>
        <taxon>Hyaloscypha</taxon>
        <taxon>Hyaloscypha bicolor</taxon>
    </lineage>
</organism>
<dbReference type="GO" id="GO:0005524">
    <property type="term" value="F:ATP binding"/>
    <property type="evidence" value="ECO:0007669"/>
    <property type="project" value="InterPro"/>
</dbReference>
<dbReference type="Pfam" id="PF22942">
    <property type="entry name" value="DUF7025"/>
    <property type="match status" value="1"/>
</dbReference>
<dbReference type="EMBL" id="KZ613788">
    <property type="protein sequence ID" value="PMD60574.1"/>
    <property type="molecule type" value="Genomic_DNA"/>
</dbReference>
<feature type="region of interest" description="Disordered" evidence="1">
    <location>
        <begin position="31"/>
        <end position="56"/>
    </location>
</feature>
<protein>
    <submittedName>
        <fullName evidence="3">P-loop containing nucleoside triphosphate hydrolase protein</fullName>
    </submittedName>
</protein>
<keyword evidence="3" id="KW-0378">Hydrolase</keyword>
<dbReference type="SUPFAM" id="SSF52540">
    <property type="entry name" value="P-loop containing nucleoside triphosphate hydrolases"/>
    <property type="match status" value="1"/>
</dbReference>
<gene>
    <name evidence="3" type="ORF">K444DRAFT_386134</name>
</gene>
<dbReference type="InterPro" id="IPR056599">
    <property type="entry name" value="AAA_lid_fung"/>
</dbReference>
<dbReference type="AlphaFoldDB" id="A0A2J6TC16"/>
<reference evidence="3 4" key="1">
    <citation type="submission" date="2016-04" db="EMBL/GenBank/DDBJ databases">
        <title>A degradative enzymes factory behind the ericoid mycorrhizal symbiosis.</title>
        <authorList>
            <consortium name="DOE Joint Genome Institute"/>
            <person name="Martino E."/>
            <person name="Morin E."/>
            <person name="Grelet G."/>
            <person name="Kuo A."/>
            <person name="Kohler A."/>
            <person name="Daghino S."/>
            <person name="Barry K."/>
            <person name="Choi C."/>
            <person name="Cichocki N."/>
            <person name="Clum A."/>
            <person name="Copeland A."/>
            <person name="Hainaut M."/>
            <person name="Haridas S."/>
            <person name="Labutti K."/>
            <person name="Lindquist E."/>
            <person name="Lipzen A."/>
            <person name="Khouja H.-R."/>
            <person name="Murat C."/>
            <person name="Ohm R."/>
            <person name="Olson A."/>
            <person name="Spatafora J."/>
            <person name="Veneault-Fourrey C."/>
            <person name="Henrissat B."/>
            <person name="Grigoriev I."/>
            <person name="Martin F."/>
            <person name="Perotto S."/>
        </authorList>
    </citation>
    <scope>NUCLEOTIDE SEQUENCE [LARGE SCALE GENOMIC DNA]</scope>
    <source>
        <strain evidence="3 4">E</strain>
    </source>
</reference>
<name>A0A2J6TC16_9HELO</name>
<feature type="domain" description="AAA+ ATPase" evidence="2">
    <location>
        <begin position="496"/>
        <end position="623"/>
    </location>
</feature>
<evidence type="ECO:0000259" key="2">
    <source>
        <dbReference type="SMART" id="SM00382"/>
    </source>
</evidence>
<dbReference type="PANTHER" id="PTHR46411:SF2">
    <property type="entry name" value="AAA+ ATPASE DOMAIN-CONTAINING PROTEIN"/>
    <property type="match status" value="1"/>
</dbReference>
<dbReference type="GO" id="GO:0016887">
    <property type="term" value="F:ATP hydrolysis activity"/>
    <property type="evidence" value="ECO:0007669"/>
    <property type="project" value="InterPro"/>
</dbReference>
<dbReference type="Pfam" id="PF00004">
    <property type="entry name" value="AAA"/>
    <property type="match status" value="1"/>
</dbReference>
<dbReference type="InterPro" id="IPR027417">
    <property type="entry name" value="P-loop_NTPase"/>
</dbReference>
<dbReference type="InParanoid" id="A0A2J6TC16"/>
<dbReference type="RefSeq" id="XP_024737478.1">
    <property type="nucleotide sequence ID" value="XM_024872388.1"/>
</dbReference>
<evidence type="ECO:0000313" key="3">
    <source>
        <dbReference type="EMBL" id="PMD60574.1"/>
    </source>
</evidence>
<dbReference type="InterPro" id="IPR003593">
    <property type="entry name" value="AAA+_ATPase"/>
</dbReference>
<dbReference type="Pfam" id="PF23232">
    <property type="entry name" value="AAA_lid_13"/>
    <property type="match status" value="1"/>
</dbReference>
<keyword evidence="4" id="KW-1185">Reference proteome</keyword>
<accession>A0A2J6TC16</accession>
<dbReference type="InterPro" id="IPR003959">
    <property type="entry name" value="ATPase_AAA_core"/>
</dbReference>
<evidence type="ECO:0000313" key="4">
    <source>
        <dbReference type="Proteomes" id="UP000235371"/>
    </source>
</evidence>
<dbReference type="CDD" id="cd19481">
    <property type="entry name" value="RecA-like_protease"/>
    <property type="match status" value="1"/>
</dbReference>
<dbReference type="SMART" id="SM00382">
    <property type="entry name" value="AAA"/>
    <property type="match status" value="1"/>
</dbReference>
<dbReference type="PANTHER" id="PTHR46411">
    <property type="entry name" value="FAMILY ATPASE, PUTATIVE-RELATED"/>
    <property type="match status" value="1"/>
</dbReference>
<feature type="compositionally biased region" description="Pro residues" evidence="1">
    <location>
        <begin position="35"/>
        <end position="44"/>
    </location>
</feature>